<dbReference type="Proteomes" id="UP000326367">
    <property type="component" value="Unassembled WGS sequence"/>
</dbReference>
<dbReference type="SUPFAM" id="SSF54593">
    <property type="entry name" value="Glyoxalase/Bleomycin resistance protein/Dihydroxybiphenyl dioxygenase"/>
    <property type="match status" value="1"/>
</dbReference>
<dbReference type="InterPro" id="IPR037523">
    <property type="entry name" value="VOC_core"/>
</dbReference>
<gene>
    <name evidence="2" type="ORF">FJU31_17440</name>
</gene>
<comment type="caution">
    <text evidence="2">The sequence shown here is derived from an EMBL/GenBank/DDBJ whole genome shotgun (WGS) entry which is preliminary data.</text>
</comment>
<dbReference type="PROSITE" id="PS51819">
    <property type="entry name" value="VOC"/>
    <property type="match status" value="1"/>
</dbReference>
<dbReference type="PANTHER" id="PTHR35006">
    <property type="entry name" value="GLYOXALASE FAMILY PROTEIN (AFU_ORTHOLOGUE AFUA_5G14830)"/>
    <property type="match status" value="1"/>
</dbReference>
<name>A0ABQ6SWQ5_9GAMM</name>
<proteinExistence type="predicted"/>
<evidence type="ECO:0000313" key="2">
    <source>
        <dbReference type="EMBL" id="KAA8994263.1"/>
    </source>
</evidence>
<dbReference type="PANTHER" id="PTHR35006:SF2">
    <property type="entry name" value="GLYOXALASE FAMILY PROTEIN (AFU_ORTHOLOGUE AFUA_5G14830)"/>
    <property type="match status" value="1"/>
</dbReference>
<keyword evidence="3" id="KW-1185">Reference proteome</keyword>
<protein>
    <submittedName>
        <fullName evidence="2">VOC family protein</fullName>
    </submittedName>
</protein>
<dbReference type="InterPro" id="IPR029068">
    <property type="entry name" value="Glyas_Bleomycin-R_OHBP_Dase"/>
</dbReference>
<evidence type="ECO:0000259" key="1">
    <source>
        <dbReference type="PROSITE" id="PS51819"/>
    </source>
</evidence>
<sequence>MLDHISLSSADLPRSKAFFLQALAPLGIGLLMEVTAEQTGDRDHAGFGADGKPFFWITTGGSASQGVHVAFACGSRAEVDAFHAAALAAGGRDNGAPGLRPWYHPNYYAAFVICPDGNNIEAVCHRPA</sequence>
<dbReference type="Pfam" id="PF00903">
    <property type="entry name" value="Glyoxalase"/>
    <property type="match status" value="1"/>
</dbReference>
<dbReference type="EMBL" id="VYKI01000034">
    <property type="protein sequence ID" value="KAA8994263.1"/>
    <property type="molecule type" value="Genomic_DNA"/>
</dbReference>
<dbReference type="RefSeq" id="WP_150455861.1">
    <property type="nucleotide sequence ID" value="NZ_VYKI01000034.1"/>
</dbReference>
<dbReference type="InterPro" id="IPR004360">
    <property type="entry name" value="Glyas_Fos-R_dOase_dom"/>
</dbReference>
<organism evidence="2 3">
    <name type="scientific">Stenotrophomonas cyclobalanopsidis</name>
    <dbReference type="NCBI Taxonomy" id="2771362"/>
    <lineage>
        <taxon>Bacteria</taxon>
        <taxon>Pseudomonadati</taxon>
        <taxon>Pseudomonadota</taxon>
        <taxon>Gammaproteobacteria</taxon>
        <taxon>Lysobacterales</taxon>
        <taxon>Lysobacteraceae</taxon>
        <taxon>Stenotrophomonas</taxon>
    </lineage>
</organism>
<accession>A0ABQ6SWQ5</accession>
<evidence type="ECO:0000313" key="3">
    <source>
        <dbReference type="Proteomes" id="UP000326367"/>
    </source>
</evidence>
<feature type="domain" description="VOC" evidence="1">
    <location>
        <begin position="1"/>
        <end position="125"/>
    </location>
</feature>
<dbReference type="Gene3D" id="3.10.180.10">
    <property type="entry name" value="2,3-Dihydroxybiphenyl 1,2-Dioxygenase, domain 1"/>
    <property type="match status" value="1"/>
</dbReference>
<dbReference type="CDD" id="cd07262">
    <property type="entry name" value="VOC_like"/>
    <property type="match status" value="1"/>
</dbReference>
<reference evidence="2 3" key="1">
    <citation type="journal article" date="2020" name="Antonie Van Leeuwenhoek">
        <title>Stenotrophomonas cyclobalanopsidis sp. nov., isolated from the leaf spot disease of Cyclobalanopsis patelliformis.</title>
        <authorList>
            <person name="Bian D.R."/>
            <person name="Xue H."/>
            <person name="Piao C.G."/>
            <person name="Li Y."/>
        </authorList>
    </citation>
    <scope>NUCLEOTIDE SEQUENCE [LARGE SCALE GENOMIC DNA]</scope>
    <source>
        <strain evidence="2 3">TPQG1-4</strain>
    </source>
</reference>